<proteinExistence type="predicted"/>
<keyword evidence="2" id="KW-0812">Transmembrane</keyword>
<dbReference type="eggNOG" id="arCOG02926">
    <property type="taxonomic scope" value="Archaea"/>
</dbReference>
<name>A0A075N0I8_9ARCH</name>
<protein>
    <recommendedName>
        <fullName evidence="5">Archaeal flagellin-like protein</fullName>
    </recommendedName>
</protein>
<gene>
    <name evidence="3" type="ORF">NTE_02964</name>
</gene>
<reference evidence="3 4" key="1">
    <citation type="journal article" date="2014" name="PLoS ONE">
        <title>Genome Sequence of Candidatus Nitrososphaera evergladensis from Group I.1b Enriched from Everglades Soil Reveals Novel Genomic Features of the Ammonia-Oxidizing Archaea.</title>
        <authorList>
            <person name="Zhalnina K.V."/>
            <person name="Dias R."/>
            <person name="Leonard M.T."/>
            <person name="Dorr de Quadros P."/>
            <person name="Camargo F.A."/>
            <person name="Drew J.C."/>
            <person name="Farmerie W.G."/>
            <person name="Daroub S.H."/>
            <person name="Triplett E.W."/>
        </authorList>
    </citation>
    <scope>NUCLEOTIDE SEQUENCE [LARGE SCALE GENOMIC DNA]</scope>
    <source>
        <strain evidence="3 4">SR1</strain>
    </source>
</reference>
<organism evidence="3 4">
    <name type="scientific">Candidatus Nitrososphaera evergladensis SR1</name>
    <dbReference type="NCBI Taxonomy" id="1459636"/>
    <lineage>
        <taxon>Archaea</taxon>
        <taxon>Nitrososphaerota</taxon>
        <taxon>Nitrososphaeria</taxon>
        <taxon>Nitrososphaerales</taxon>
        <taxon>Nitrososphaeraceae</taxon>
        <taxon>Nitrososphaera</taxon>
    </lineage>
</organism>
<dbReference type="STRING" id="1459636.NTE_02964"/>
<evidence type="ECO:0000256" key="1">
    <source>
        <dbReference type="SAM" id="MobiDB-lite"/>
    </source>
</evidence>
<keyword evidence="4" id="KW-1185">Reference proteome</keyword>
<evidence type="ECO:0000313" key="3">
    <source>
        <dbReference type="EMBL" id="AIF84999.1"/>
    </source>
</evidence>
<dbReference type="HOGENOM" id="CLU_184935_0_0_2"/>
<feature type="region of interest" description="Disordered" evidence="1">
    <location>
        <begin position="75"/>
        <end position="94"/>
    </location>
</feature>
<evidence type="ECO:0000313" key="4">
    <source>
        <dbReference type="Proteomes" id="UP000028194"/>
    </source>
</evidence>
<sequence>MPDKEVGESQDAYQKNMKVVAVCILVMGVSIAIVVVMYLAFGHIGSTFSTGVMSNQQDKLRMQYDLPPCKPVPKSLAEVPPSLRNETGLCGSTP</sequence>
<accession>A0A075N0I8</accession>
<evidence type="ECO:0008006" key="5">
    <source>
        <dbReference type="Google" id="ProtNLM"/>
    </source>
</evidence>
<dbReference type="KEGG" id="nev:NTE_02964"/>
<dbReference type="AlphaFoldDB" id="A0A075N0I8"/>
<evidence type="ECO:0000256" key="2">
    <source>
        <dbReference type="SAM" id="Phobius"/>
    </source>
</evidence>
<dbReference type="GeneID" id="41598635"/>
<dbReference type="OrthoDB" id="374564at2157"/>
<dbReference type="Proteomes" id="UP000028194">
    <property type="component" value="Chromosome"/>
</dbReference>
<keyword evidence="2" id="KW-1133">Transmembrane helix</keyword>
<dbReference type="RefSeq" id="WP_148701473.1">
    <property type="nucleotide sequence ID" value="NZ_CP007174.1"/>
</dbReference>
<feature type="transmembrane region" description="Helical" evidence="2">
    <location>
        <begin position="19"/>
        <end position="41"/>
    </location>
</feature>
<dbReference type="EMBL" id="CP007174">
    <property type="protein sequence ID" value="AIF84999.1"/>
    <property type="molecule type" value="Genomic_DNA"/>
</dbReference>
<keyword evidence="2" id="KW-0472">Membrane</keyword>